<dbReference type="PROSITE" id="PS50943">
    <property type="entry name" value="HTH_CROC1"/>
    <property type="match status" value="1"/>
</dbReference>
<evidence type="ECO:0000313" key="4">
    <source>
        <dbReference type="Proteomes" id="UP000252517"/>
    </source>
</evidence>
<organism evidence="3 4">
    <name type="scientific">Thalassospira profundimaris</name>
    <dbReference type="NCBI Taxonomy" id="502049"/>
    <lineage>
        <taxon>Bacteria</taxon>
        <taxon>Pseudomonadati</taxon>
        <taxon>Pseudomonadota</taxon>
        <taxon>Alphaproteobacteria</taxon>
        <taxon>Rhodospirillales</taxon>
        <taxon>Thalassospiraceae</taxon>
        <taxon>Thalassospira</taxon>
    </lineage>
</organism>
<proteinExistence type="predicted"/>
<sequence>MNDTDWLHIVEFKTIEPIGVIMIIRKPADLQNAVRTLRKQRGLTQTEAAQLIGHSRKWLSSLETGATQPPVDMVINLLVLLGAPIHLDMPGEIDRPEQNDKTTSDLLDIDEGL</sequence>
<reference evidence="3 4" key="1">
    <citation type="submission" date="2014-07" db="EMBL/GenBank/DDBJ databases">
        <title>Draft genome sequence of Thalassospira profundimaris S25-3-2.</title>
        <authorList>
            <person name="Lai Q."/>
            <person name="Shao Z."/>
        </authorList>
    </citation>
    <scope>NUCLEOTIDE SEQUENCE [LARGE SCALE GENOMIC DNA]</scope>
    <source>
        <strain evidence="3 4">S25-3-2</strain>
    </source>
</reference>
<feature type="domain" description="HTH cro/C1-type" evidence="2">
    <location>
        <begin position="34"/>
        <end position="87"/>
    </location>
</feature>
<dbReference type="GO" id="GO:0003677">
    <property type="term" value="F:DNA binding"/>
    <property type="evidence" value="ECO:0007669"/>
    <property type="project" value="InterPro"/>
</dbReference>
<gene>
    <name evidence="3" type="ORF">TH25_03125</name>
</gene>
<evidence type="ECO:0000313" key="3">
    <source>
        <dbReference type="EMBL" id="RCK54303.1"/>
    </source>
</evidence>
<dbReference type="CDD" id="cd00093">
    <property type="entry name" value="HTH_XRE"/>
    <property type="match status" value="1"/>
</dbReference>
<accession>A0A367XKX4</accession>
<dbReference type="SUPFAM" id="SSF47413">
    <property type="entry name" value="lambda repressor-like DNA-binding domains"/>
    <property type="match status" value="1"/>
</dbReference>
<evidence type="ECO:0000259" key="2">
    <source>
        <dbReference type="PROSITE" id="PS50943"/>
    </source>
</evidence>
<feature type="compositionally biased region" description="Basic and acidic residues" evidence="1">
    <location>
        <begin position="92"/>
        <end position="103"/>
    </location>
</feature>
<dbReference type="EMBL" id="JPWH01000001">
    <property type="protein sequence ID" value="RCK54303.1"/>
    <property type="molecule type" value="Genomic_DNA"/>
</dbReference>
<feature type="region of interest" description="Disordered" evidence="1">
    <location>
        <begin position="89"/>
        <end position="113"/>
    </location>
</feature>
<dbReference type="SMART" id="SM00530">
    <property type="entry name" value="HTH_XRE"/>
    <property type="match status" value="1"/>
</dbReference>
<protein>
    <recommendedName>
        <fullName evidence="2">HTH cro/C1-type domain-containing protein</fullName>
    </recommendedName>
</protein>
<dbReference type="Pfam" id="PF13560">
    <property type="entry name" value="HTH_31"/>
    <property type="match status" value="1"/>
</dbReference>
<comment type="caution">
    <text evidence="3">The sequence shown here is derived from an EMBL/GenBank/DDBJ whole genome shotgun (WGS) entry which is preliminary data.</text>
</comment>
<dbReference type="Gene3D" id="1.10.260.40">
    <property type="entry name" value="lambda repressor-like DNA-binding domains"/>
    <property type="match status" value="1"/>
</dbReference>
<evidence type="ECO:0000256" key="1">
    <source>
        <dbReference type="SAM" id="MobiDB-lite"/>
    </source>
</evidence>
<dbReference type="Proteomes" id="UP000252517">
    <property type="component" value="Unassembled WGS sequence"/>
</dbReference>
<dbReference type="AlphaFoldDB" id="A0A367XKX4"/>
<name>A0A367XKX4_9PROT</name>
<dbReference type="InterPro" id="IPR001387">
    <property type="entry name" value="Cro/C1-type_HTH"/>
</dbReference>
<dbReference type="InterPro" id="IPR010982">
    <property type="entry name" value="Lambda_DNA-bd_dom_sf"/>
</dbReference>